<keyword evidence="2" id="KW-0963">Cytoplasm</keyword>
<sequence>METLTIQLQAPQPARGRRAMAIVGVVGSGDLEVLAERVLAAEECHLEISTAIAGFGPVWQAVARDFVERRSPGGVRFSINDGGARPDIVAIRLAQAARLIEEDQPCT</sequence>
<keyword evidence="7" id="KW-1185">Reference proteome</keyword>
<evidence type="ECO:0000256" key="5">
    <source>
        <dbReference type="PIRSR" id="PIRSR609662-50"/>
    </source>
</evidence>
<evidence type="ECO:0000256" key="1">
    <source>
        <dbReference type="ARBA" id="ARBA00004496"/>
    </source>
</evidence>
<proteinExistence type="inferred from homology"/>
<name>A0A1M5L4P1_9HYPH</name>
<dbReference type="HAMAP" id="MF_00710">
    <property type="entry name" value="Malonate_deCO2ase_dsu"/>
    <property type="match status" value="1"/>
</dbReference>
<dbReference type="InterPro" id="IPR023439">
    <property type="entry name" value="Mal_deCO2ase/Cit_lyase_ACP"/>
</dbReference>
<evidence type="ECO:0000313" key="7">
    <source>
        <dbReference type="Proteomes" id="UP000184485"/>
    </source>
</evidence>
<dbReference type="GO" id="GO:0005737">
    <property type="term" value="C:cytoplasm"/>
    <property type="evidence" value="ECO:0007669"/>
    <property type="project" value="UniProtKB-SubCell"/>
</dbReference>
<dbReference type="AlphaFoldDB" id="A0A1M5L4P1"/>
<keyword evidence="3 5" id="KW-0597">Phosphoprotein</keyword>
<dbReference type="NCBIfam" id="TIGR03130">
    <property type="entry name" value="malonate_delta"/>
    <property type="match status" value="1"/>
</dbReference>
<dbReference type="Pfam" id="PF06857">
    <property type="entry name" value="ACP"/>
    <property type="match status" value="1"/>
</dbReference>
<evidence type="ECO:0000256" key="4">
    <source>
        <dbReference type="NCBIfam" id="TIGR03130"/>
    </source>
</evidence>
<accession>A0A1M5L4P1</accession>
<reference evidence="6 7" key="1">
    <citation type="submission" date="2016-11" db="EMBL/GenBank/DDBJ databases">
        <authorList>
            <person name="Jaros S."/>
            <person name="Januszkiewicz K."/>
            <person name="Wedrychowicz H."/>
        </authorList>
    </citation>
    <scope>NUCLEOTIDE SEQUENCE [LARGE SCALE GENOMIC DNA]</scope>
    <source>
        <strain evidence="6 7">DSM 19436</strain>
    </source>
</reference>
<evidence type="ECO:0000256" key="3">
    <source>
        <dbReference type="ARBA" id="ARBA00022553"/>
    </source>
</evidence>
<dbReference type="InterPro" id="IPR009662">
    <property type="entry name" value="Malonate_deCO2ase_dsu"/>
</dbReference>
<comment type="PTM">
    <text evidence="5">Covalently binds the prosthetic group of malonate decarboxylase.</text>
</comment>
<evidence type="ECO:0000313" key="6">
    <source>
        <dbReference type="EMBL" id="SHG59905.1"/>
    </source>
</evidence>
<gene>
    <name evidence="6" type="ORF">SAMN02745157_4493</name>
</gene>
<evidence type="ECO:0000256" key="2">
    <source>
        <dbReference type="ARBA" id="ARBA00022490"/>
    </source>
</evidence>
<protein>
    <recommendedName>
        <fullName evidence="4">Malonate decarboxylase acyl carrier protein</fullName>
    </recommendedName>
</protein>
<dbReference type="STRING" id="1122133.SAMN02745157_4493"/>
<feature type="modified residue" description="O-(phosphoribosyl dephospho-coenzyme A)serine" evidence="5">
    <location>
        <position position="28"/>
    </location>
</feature>
<dbReference type="OrthoDB" id="120290at2"/>
<comment type="subcellular location">
    <subcellularLocation>
        <location evidence="1">Cytoplasm</location>
    </subcellularLocation>
</comment>
<organism evidence="6 7">
    <name type="scientific">Kaistia soli DSM 19436</name>
    <dbReference type="NCBI Taxonomy" id="1122133"/>
    <lineage>
        <taxon>Bacteria</taxon>
        <taxon>Pseudomonadati</taxon>
        <taxon>Pseudomonadota</taxon>
        <taxon>Alphaproteobacteria</taxon>
        <taxon>Hyphomicrobiales</taxon>
        <taxon>Kaistiaceae</taxon>
        <taxon>Kaistia</taxon>
    </lineage>
</organism>
<dbReference type="EMBL" id="FQUP01000006">
    <property type="protein sequence ID" value="SHG59905.1"/>
    <property type="molecule type" value="Genomic_DNA"/>
</dbReference>
<dbReference type="RefSeq" id="WP_073057675.1">
    <property type="nucleotide sequence ID" value="NZ_FQUP01000006.1"/>
</dbReference>
<dbReference type="Proteomes" id="UP000184485">
    <property type="component" value="Unassembled WGS sequence"/>
</dbReference>